<dbReference type="PANTHER" id="PTHR43581:SF2">
    <property type="entry name" value="EXCINUCLEASE ATPASE SUBUNIT"/>
    <property type="match status" value="1"/>
</dbReference>
<dbReference type="RefSeq" id="WP_075038115.1">
    <property type="nucleotide sequence ID" value="NZ_FOSB01000015.1"/>
</dbReference>
<dbReference type="Gene3D" id="3.40.50.300">
    <property type="entry name" value="P-loop containing nucleotide triphosphate hydrolases"/>
    <property type="match status" value="1"/>
</dbReference>
<accession>A0A1I3ZZ23</accession>
<proteinExistence type="predicted"/>
<evidence type="ECO:0000313" key="3">
    <source>
        <dbReference type="Proteomes" id="UP000183557"/>
    </source>
</evidence>
<dbReference type="InterPro" id="IPR027417">
    <property type="entry name" value="P-loop_NTPase"/>
</dbReference>
<dbReference type="InterPro" id="IPR051396">
    <property type="entry name" value="Bact_Antivir_Def_Nuclease"/>
</dbReference>
<gene>
    <name evidence="2" type="ORF">SAMN04487936_11546</name>
</gene>
<feature type="domain" description="DUF4435" evidence="1">
    <location>
        <begin position="345"/>
        <end position="549"/>
    </location>
</feature>
<evidence type="ECO:0000313" key="2">
    <source>
        <dbReference type="EMBL" id="SFK48896.1"/>
    </source>
</evidence>
<dbReference type="PANTHER" id="PTHR43581">
    <property type="entry name" value="ATP/GTP PHOSPHATASE"/>
    <property type="match status" value="1"/>
</dbReference>
<evidence type="ECO:0000259" key="1">
    <source>
        <dbReference type="Pfam" id="PF14491"/>
    </source>
</evidence>
<dbReference type="EMBL" id="FOSB01000015">
    <property type="protein sequence ID" value="SFK48896.1"/>
    <property type="molecule type" value="Genomic_DNA"/>
</dbReference>
<dbReference type="Proteomes" id="UP000183557">
    <property type="component" value="Unassembled WGS sequence"/>
</dbReference>
<organism evidence="2 3">
    <name type="scientific">Halobacillus dabanensis</name>
    <dbReference type="NCBI Taxonomy" id="240302"/>
    <lineage>
        <taxon>Bacteria</taxon>
        <taxon>Bacillati</taxon>
        <taxon>Bacillota</taxon>
        <taxon>Bacilli</taxon>
        <taxon>Bacillales</taxon>
        <taxon>Bacillaceae</taxon>
        <taxon>Halobacillus</taxon>
    </lineage>
</organism>
<reference evidence="3" key="1">
    <citation type="submission" date="2016-10" db="EMBL/GenBank/DDBJ databases">
        <authorList>
            <person name="Varghese N."/>
            <person name="Submissions S."/>
        </authorList>
    </citation>
    <scope>NUCLEOTIDE SEQUENCE [LARGE SCALE GENOMIC DNA]</scope>
    <source>
        <strain evidence="3">CGMCC 1.3704</strain>
    </source>
</reference>
<dbReference type="Pfam" id="PF14491">
    <property type="entry name" value="DUF4435"/>
    <property type="match status" value="1"/>
</dbReference>
<protein>
    <submittedName>
        <fullName evidence="2">AAA domain-containing protein, putative AbiEii toxin, Type IV TA system</fullName>
    </submittedName>
</protein>
<dbReference type="AlphaFoldDB" id="A0A1I3ZZ23"/>
<sequence length="587" mass="67531">MNKYNPKVSKVVMLILRVFLLQYYVVDIRRKHNRLGIMILTKGIIMCINVNLPNNETRQFEQGKPIVLLGANGAGKTRLSVKIEELNDPTFNNSSISESLLVQRITAQKSLSLNENIVIKGLDSAEQEATVGSVAPHSSKFGHKYGRNPATLLLNDYDKVLSLFFARNNKLVEEYHEECRIAQANNEELPPPITSLKESAQEIWNYLLPKRKLDLSGNEIHVLFNDERYHGKEMSDGERVILYMIVQALSVKQDSLLIIDEPELHIHKAILNKLWDKLEEVRQDCVFMYITHDLDFAVSRGVNEVLWVKSYNGNENWDYEFLPLTDYSELPEGLLFEMIGTQKKIVFVEGNKDSLDYLLFQELYKDSNYHIIPCGGCAQVINNVKAKKGYSKLDYLEVYGIIDRDFRPESQLDSLRKEGIFSLDVAEVENLFIVPSMLEYVKEKLGKDDKVVNEIKEFVKQIYSGVKQRQVLSAFSGEINHQLKTLNVEDGIDSDGVKLKIENKFSKENIDSIFKEKEDLFLGVSEYEDILKRFNFKELSDKISPKFGLQKGEYRKLIINLLKRPSNQEDKKKISEAIKPYTPELPV</sequence>
<dbReference type="OrthoDB" id="308933at2"/>
<name>A0A1I3ZZ23_HALDA</name>
<keyword evidence="3" id="KW-1185">Reference proteome</keyword>
<dbReference type="InterPro" id="IPR029492">
    <property type="entry name" value="DUF4435"/>
</dbReference>
<dbReference type="SUPFAM" id="SSF52540">
    <property type="entry name" value="P-loop containing nucleoside triphosphate hydrolases"/>
    <property type="match status" value="1"/>
</dbReference>